<dbReference type="EMBL" id="PJNE01000001">
    <property type="protein sequence ID" value="PKW25628.1"/>
    <property type="molecule type" value="Genomic_DNA"/>
</dbReference>
<proteinExistence type="predicted"/>
<feature type="compositionally biased region" description="Polar residues" evidence="1">
    <location>
        <begin position="20"/>
        <end position="32"/>
    </location>
</feature>
<protein>
    <submittedName>
        <fullName evidence="2">Uncharacterized protein</fullName>
    </submittedName>
</protein>
<accession>A0A2N3YFK2</accession>
<evidence type="ECO:0000313" key="2">
    <source>
        <dbReference type="EMBL" id="PKW25628.1"/>
    </source>
</evidence>
<organism evidence="2 3">
    <name type="scientific">Phycicoccus duodecadis</name>
    <dbReference type="NCBI Taxonomy" id="173053"/>
    <lineage>
        <taxon>Bacteria</taxon>
        <taxon>Bacillati</taxon>
        <taxon>Actinomycetota</taxon>
        <taxon>Actinomycetes</taxon>
        <taxon>Micrococcales</taxon>
        <taxon>Intrasporangiaceae</taxon>
        <taxon>Phycicoccus</taxon>
    </lineage>
</organism>
<keyword evidence="3" id="KW-1185">Reference proteome</keyword>
<dbReference type="Proteomes" id="UP000233781">
    <property type="component" value="Unassembled WGS sequence"/>
</dbReference>
<evidence type="ECO:0000313" key="3">
    <source>
        <dbReference type="Proteomes" id="UP000233781"/>
    </source>
</evidence>
<reference evidence="2 3" key="1">
    <citation type="submission" date="2017-12" db="EMBL/GenBank/DDBJ databases">
        <title>Sequencing the genomes of 1000 Actinobacteria strains.</title>
        <authorList>
            <person name="Klenk H.-P."/>
        </authorList>
    </citation>
    <scope>NUCLEOTIDE SEQUENCE [LARGE SCALE GENOMIC DNA]</scope>
    <source>
        <strain evidence="2 3">DSM 12806</strain>
    </source>
</reference>
<gene>
    <name evidence="2" type="ORF">ATL31_0426</name>
</gene>
<comment type="caution">
    <text evidence="2">The sequence shown here is derived from an EMBL/GenBank/DDBJ whole genome shotgun (WGS) entry which is preliminary data.</text>
</comment>
<dbReference type="AlphaFoldDB" id="A0A2N3YFK2"/>
<evidence type="ECO:0000256" key="1">
    <source>
        <dbReference type="SAM" id="MobiDB-lite"/>
    </source>
</evidence>
<sequence>MSEQWSWTYADASGAPVTGAPTSEPTFPTQSDAESWFGEVWRELAEAGVASVTLHRDGAVVYGPMSLDAAP</sequence>
<dbReference type="RefSeq" id="WP_101394318.1">
    <property type="nucleotide sequence ID" value="NZ_PJNE01000001.1"/>
</dbReference>
<name>A0A2N3YFK2_9MICO</name>
<dbReference type="OrthoDB" id="3214648at2"/>
<feature type="region of interest" description="Disordered" evidence="1">
    <location>
        <begin position="1"/>
        <end position="32"/>
    </location>
</feature>